<keyword evidence="2" id="KW-1185">Reference proteome</keyword>
<dbReference type="PaxDb" id="39947-A0A0P0WPN6"/>
<organism evidence="1 2">
    <name type="scientific">Oryza sativa subsp. japonica</name>
    <name type="common">Rice</name>
    <dbReference type="NCBI Taxonomy" id="39947"/>
    <lineage>
        <taxon>Eukaryota</taxon>
        <taxon>Viridiplantae</taxon>
        <taxon>Streptophyta</taxon>
        <taxon>Embryophyta</taxon>
        <taxon>Tracheophyta</taxon>
        <taxon>Spermatophyta</taxon>
        <taxon>Magnoliopsida</taxon>
        <taxon>Liliopsida</taxon>
        <taxon>Poales</taxon>
        <taxon>Poaceae</taxon>
        <taxon>BOP clade</taxon>
        <taxon>Oryzoideae</taxon>
        <taxon>Oryzeae</taxon>
        <taxon>Oryzinae</taxon>
        <taxon>Oryza</taxon>
        <taxon>Oryza sativa</taxon>
    </lineage>
</organism>
<gene>
    <name evidence="1" type="ordered locus">Os05g0528050</name>
    <name evidence="1" type="ORF">OSNPB_050528050</name>
</gene>
<evidence type="ECO:0000313" key="1">
    <source>
        <dbReference type="EMBL" id="BAS95007.1"/>
    </source>
</evidence>
<evidence type="ECO:0000313" key="2">
    <source>
        <dbReference type="Proteomes" id="UP000059680"/>
    </source>
</evidence>
<protein>
    <submittedName>
        <fullName evidence="1">Os05g0528050 protein</fullName>
    </submittedName>
</protein>
<reference evidence="2" key="1">
    <citation type="journal article" date="2005" name="Nature">
        <title>The map-based sequence of the rice genome.</title>
        <authorList>
            <consortium name="International rice genome sequencing project (IRGSP)"/>
            <person name="Matsumoto T."/>
            <person name="Wu J."/>
            <person name="Kanamori H."/>
            <person name="Katayose Y."/>
            <person name="Fujisawa M."/>
            <person name="Namiki N."/>
            <person name="Mizuno H."/>
            <person name="Yamamoto K."/>
            <person name="Antonio B.A."/>
            <person name="Baba T."/>
            <person name="Sakata K."/>
            <person name="Nagamura Y."/>
            <person name="Aoki H."/>
            <person name="Arikawa K."/>
            <person name="Arita K."/>
            <person name="Bito T."/>
            <person name="Chiden Y."/>
            <person name="Fujitsuka N."/>
            <person name="Fukunaka R."/>
            <person name="Hamada M."/>
            <person name="Harada C."/>
            <person name="Hayashi A."/>
            <person name="Hijishita S."/>
            <person name="Honda M."/>
            <person name="Hosokawa S."/>
            <person name="Ichikawa Y."/>
            <person name="Idonuma A."/>
            <person name="Iijima M."/>
            <person name="Ikeda M."/>
            <person name="Ikeno M."/>
            <person name="Ito K."/>
            <person name="Ito S."/>
            <person name="Ito T."/>
            <person name="Ito Y."/>
            <person name="Ito Y."/>
            <person name="Iwabuchi A."/>
            <person name="Kamiya K."/>
            <person name="Karasawa W."/>
            <person name="Kurita K."/>
            <person name="Katagiri S."/>
            <person name="Kikuta A."/>
            <person name="Kobayashi H."/>
            <person name="Kobayashi N."/>
            <person name="Machita K."/>
            <person name="Maehara T."/>
            <person name="Masukawa M."/>
            <person name="Mizubayashi T."/>
            <person name="Mukai Y."/>
            <person name="Nagasaki H."/>
            <person name="Nagata Y."/>
            <person name="Naito S."/>
            <person name="Nakashima M."/>
            <person name="Nakama Y."/>
            <person name="Nakamichi Y."/>
            <person name="Nakamura M."/>
            <person name="Meguro A."/>
            <person name="Negishi M."/>
            <person name="Ohta I."/>
            <person name="Ohta T."/>
            <person name="Okamoto M."/>
            <person name="Ono N."/>
            <person name="Saji S."/>
            <person name="Sakaguchi M."/>
            <person name="Sakai K."/>
            <person name="Shibata M."/>
            <person name="Shimokawa T."/>
            <person name="Song J."/>
            <person name="Takazaki Y."/>
            <person name="Terasawa K."/>
            <person name="Tsugane M."/>
            <person name="Tsuji K."/>
            <person name="Ueda S."/>
            <person name="Waki K."/>
            <person name="Yamagata H."/>
            <person name="Yamamoto M."/>
            <person name="Yamamoto S."/>
            <person name="Yamane H."/>
            <person name="Yoshiki S."/>
            <person name="Yoshihara R."/>
            <person name="Yukawa K."/>
            <person name="Zhong H."/>
            <person name="Yano M."/>
            <person name="Yuan Q."/>
            <person name="Ouyang S."/>
            <person name="Liu J."/>
            <person name="Jones K.M."/>
            <person name="Gansberger K."/>
            <person name="Moffat K."/>
            <person name="Hill J."/>
            <person name="Bera J."/>
            <person name="Fadrosh D."/>
            <person name="Jin S."/>
            <person name="Johri S."/>
            <person name="Kim M."/>
            <person name="Overton L."/>
            <person name="Reardon M."/>
            <person name="Tsitrin T."/>
            <person name="Vuong H."/>
            <person name="Weaver B."/>
            <person name="Ciecko A."/>
            <person name="Tallon L."/>
            <person name="Jackson J."/>
            <person name="Pai G."/>
            <person name="Aken S.V."/>
            <person name="Utterback T."/>
            <person name="Reidmuller S."/>
            <person name="Feldblyum T."/>
            <person name="Hsiao J."/>
            <person name="Zismann V."/>
            <person name="Iobst S."/>
            <person name="de Vazeille A.R."/>
            <person name="Buell C.R."/>
            <person name="Ying K."/>
            <person name="Li Y."/>
            <person name="Lu T."/>
            <person name="Huang Y."/>
            <person name="Zhao Q."/>
            <person name="Feng Q."/>
            <person name="Zhang L."/>
            <person name="Zhu J."/>
            <person name="Weng Q."/>
            <person name="Mu J."/>
            <person name="Lu Y."/>
            <person name="Fan D."/>
            <person name="Liu Y."/>
            <person name="Guan J."/>
            <person name="Zhang Y."/>
            <person name="Yu S."/>
            <person name="Liu X."/>
            <person name="Zhang Y."/>
            <person name="Hong G."/>
            <person name="Han B."/>
            <person name="Choisne N."/>
            <person name="Demange N."/>
            <person name="Orjeda G."/>
            <person name="Samain S."/>
            <person name="Cattolico L."/>
            <person name="Pelletier E."/>
            <person name="Couloux A."/>
            <person name="Segurens B."/>
            <person name="Wincker P."/>
            <person name="D'Hont A."/>
            <person name="Scarpelli C."/>
            <person name="Weissenbach J."/>
            <person name="Salanoubat M."/>
            <person name="Quetier F."/>
            <person name="Yu Y."/>
            <person name="Kim H.R."/>
            <person name="Rambo T."/>
            <person name="Currie J."/>
            <person name="Collura K."/>
            <person name="Luo M."/>
            <person name="Yang T."/>
            <person name="Ammiraju J.S.S."/>
            <person name="Engler F."/>
            <person name="Soderlund C."/>
            <person name="Wing R.A."/>
            <person name="Palmer L.E."/>
            <person name="de la Bastide M."/>
            <person name="Spiegel L."/>
            <person name="Nascimento L."/>
            <person name="Zutavern T."/>
            <person name="O'Shaughnessy A."/>
            <person name="Dike S."/>
            <person name="Dedhia N."/>
            <person name="Preston R."/>
            <person name="Balija V."/>
            <person name="McCombie W.R."/>
            <person name="Chow T."/>
            <person name="Chen H."/>
            <person name="Chung M."/>
            <person name="Chen C."/>
            <person name="Shaw J."/>
            <person name="Wu H."/>
            <person name="Hsiao K."/>
            <person name="Chao Y."/>
            <person name="Chu M."/>
            <person name="Cheng C."/>
            <person name="Hour A."/>
            <person name="Lee P."/>
            <person name="Lin S."/>
            <person name="Lin Y."/>
            <person name="Liou J."/>
            <person name="Liu S."/>
            <person name="Hsing Y."/>
            <person name="Raghuvanshi S."/>
            <person name="Mohanty A."/>
            <person name="Bharti A.K."/>
            <person name="Gaur A."/>
            <person name="Gupta V."/>
            <person name="Kumar D."/>
            <person name="Ravi V."/>
            <person name="Vij S."/>
            <person name="Kapur A."/>
            <person name="Khurana P."/>
            <person name="Khurana P."/>
            <person name="Khurana J.P."/>
            <person name="Tyagi A.K."/>
            <person name="Gaikwad K."/>
            <person name="Singh A."/>
            <person name="Dalal V."/>
            <person name="Srivastava S."/>
            <person name="Dixit A."/>
            <person name="Pal A.K."/>
            <person name="Ghazi I.A."/>
            <person name="Yadav M."/>
            <person name="Pandit A."/>
            <person name="Bhargava A."/>
            <person name="Sureshbabu K."/>
            <person name="Batra K."/>
            <person name="Sharma T.R."/>
            <person name="Mohapatra T."/>
            <person name="Singh N.K."/>
            <person name="Messing J."/>
            <person name="Nelson A.B."/>
            <person name="Fuks G."/>
            <person name="Kavchok S."/>
            <person name="Keizer G."/>
            <person name="Linton E."/>
            <person name="Llaca V."/>
            <person name="Song R."/>
            <person name="Tanyolac B."/>
            <person name="Young S."/>
            <person name="Ho-Il K."/>
            <person name="Hahn J.H."/>
            <person name="Sangsakoo G."/>
            <person name="Vanavichit A."/>
            <person name="de Mattos Luiz.A.T."/>
            <person name="Zimmer P.D."/>
            <person name="Malone G."/>
            <person name="Dellagostin O."/>
            <person name="de Oliveira A.C."/>
            <person name="Bevan M."/>
            <person name="Bancroft I."/>
            <person name="Minx P."/>
            <person name="Cordum H."/>
            <person name="Wilson R."/>
            <person name="Cheng Z."/>
            <person name="Jin W."/>
            <person name="Jiang J."/>
            <person name="Leong S.A."/>
            <person name="Iwama H."/>
            <person name="Gojobori T."/>
            <person name="Itoh T."/>
            <person name="Niimura Y."/>
            <person name="Fujii Y."/>
            <person name="Habara T."/>
            <person name="Sakai H."/>
            <person name="Sato Y."/>
            <person name="Wilson G."/>
            <person name="Kumar K."/>
            <person name="McCouch S."/>
            <person name="Juretic N."/>
            <person name="Hoen D."/>
            <person name="Wright S."/>
            <person name="Bruskiewich R."/>
            <person name="Bureau T."/>
            <person name="Miyao A."/>
            <person name="Hirochika H."/>
            <person name="Nishikawa T."/>
            <person name="Kadowaki K."/>
            <person name="Sugiura M."/>
            <person name="Burr B."/>
            <person name="Sasaki T."/>
        </authorList>
    </citation>
    <scope>NUCLEOTIDE SEQUENCE [LARGE SCALE GENOMIC DNA]</scope>
    <source>
        <strain evidence="2">cv. Nipponbare</strain>
    </source>
</reference>
<sequence>MEPSMKDNTNHNCCCNIANLVEVDVVIERQCPCSPCIPQPSDGVAAYWQEDNSHIQLKSLSSPFCSCYTVAHHVKDISVAVLYEFPNEQPSHYPNPQCKYPQALPVVLQIVA</sequence>
<proteinExistence type="predicted"/>
<reference evidence="1 2" key="2">
    <citation type="journal article" date="2013" name="Plant Cell Physiol.">
        <title>Rice Annotation Project Database (RAP-DB): an integrative and interactive database for rice genomics.</title>
        <authorList>
            <person name="Sakai H."/>
            <person name="Lee S.S."/>
            <person name="Tanaka T."/>
            <person name="Numa H."/>
            <person name="Kim J."/>
            <person name="Kawahara Y."/>
            <person name="Wakimoto H."/>
            <person name="Yang C.C."/>
            <person name="Iwamoto M."/>
            <person name="Abe T."/>
            <person name="Yamada Y."/>
            <person name="Muto A."/>
            <person name="Inokuchi H."/>
            <person name="Ikemura T."/>
            <person name="Matsumoto T."/>
            <person name="Sasaki T."/>
            <person name="Itoh T."/>
        </authorList>
    </citation>
    <scope>NUCLEOTIDE SEQUENCE [LARGE SCALE GENOMIC DNA]</scope>
    <source>
        <strain evidence="2">cv. Nipponbare</strain>
    </source>
</reference>
<dbReference type="EMBL" id="AP014961">
    <property type="protein sequence ID" value="BAS95007.1"/>
    <property type="molecule type" value="Genomic_DNA"/>
</dbReference>
<accession>A0A0P0WPN6</accession>
<dbReference type="Proteomes" id="UP000059680">
    <property type="component" value="Chromosome 5"/>
</dbReference>
<dbReference type="Gramene" id="Os05t0528050-00">
    <property type="protein sequence ID" value="Os05t0528050-00"/>
    <property type="gene ID" value="Os05g0528050"/>
</dbReference>
<reference evidence="1 2" key="3">
    <citation type="journal article" date="2013" name="Rice">
        <title>Improvement of the Oryza sativa Nipponbare reference genome using next generation sequence and optical map data.</title>
        <authorList>
            <person name="Kawahara Y."/>
            <person name="de la Bastide M."/>
            <person name="Hamilton J.P."/>
            <person name="Kanamori H."/>
            <person name="McCombie W.R."/>
            <person name="Ouyang S."/>
            <person name="Schwartz D.C."/>
            <person name="Tanaka T."/>
            <person name="Wu J."/>
            <person name="Zhou S."/>
            <person name="Childs K.L."/>
            <person name="Davidson R.M."/>
            <person name="Lin H."/>
            <person name="Quesada-Ocampo L."/>
            <person name="Vaillancourt B."/>
            <person name="Sakai H."/>
            <person name="Lee S.S."/>
            <person name="Kim J."/>
            <person name="Numa H."/>
            <person name="Itoh T."/>
            <person name="Buell C.R."/>
            <person name="Matsumoto T."/>
        </authorList>
    </citation>
    <scope>NUCLEOTIDE SEQUENCE [LARGE SCALE GENOMIC DNA]</scope>
    <source>
        <strain evidence="2">cv. Nipponbare</strain>
    </source>
</reference>
<dbReference type="InParanoid" id="A0A0P0WPN6"/>
<dbReference type="AlphaFoldDB" id="A0A0P0WPN6"/>
<name>A0A0P0WPN6_ORYSJ</name>